<dbReference type="RefSeq" id="WP_056969664.1">
    <property type="nucleotide sequence ID" value="NZ_AP014808.1"/>
</dbReference>
<dbReference type="KEGG" id="lae:LBAT_0877"/>
<feature type="transmembrane region" description="Helical" evidence="1">
    <location>
        <begin position="12"/>
        <end position="34"/>
    </location>
</feature>
<proteinExistence type="predicted"/>
<name>A0A0D6A3F6_9LACO</name>
<dbReference type="Proteomes" id="UP000325393">
    <property type="component" value="Chromosome"/>
</dbReference>
<keyword evidence="1" id="KW-0812">Transmembrane</keyword>
<accession>A0A0D6A3F6</accession>
<dbReference type="Gene3D" id="3.10.450.40">
    <property type="match status" value="1"/>
</dbReference>
<evidence type="ECO:0008006" key="6">
    <source>
        <dbReference type="Google" id="ProtNLM"/>
    </source>
</evidence>
<keyword evidence="1" id="KW-1133">Transmembrane helix</keyword>
<dbReference type="EMBL" id="AP014808">
    <property type="protein sequence ID" value="BAQ57266.1"/>
    <property type="molecule type" value="Genomic_DNA"/>
</dbReference>
<evidence type="ECO:0000313" key="3">
    <source>
        <dbReference type="EMBL" id="QFG51299.1"/>
    </source>
</evidence>
<dbReference type="Proteomes" id="UP000035709">
    <property type="component" value="Chromosome"/>
</dbReference>
<gene>
    <name evidence="3" type="ORF">LA749_04535</name>
    <name evidence="2" type="ORF">LBAT_0877</name>
</gene>
<reference evidence="2 4" key="1">
    <citation type="submission" date="2015-03" db="EMBL/GenBank/DDBJ databases">
        <title>Complete genome sequence of Lactobacillus acetotolerans NBRC 13120.</title>
        <authorList>
            <person name="Toh H."/>
            <person name="Morita H."/>
            <person name="Fujita N."/>
        </authorList>
    </citation>
    <scope>NUCLEOTIDE SEQUENCE [LARGE SCALE GENOMIC DNA]</scope>
    <source>
        <strain evidence="2 4">NBRC 13120</strain>
    </source>
</reference>
<dbReference type="SUPFAM" id="SSF54403">
    <property type="entry name" value="Cystatin/monellin"/>
    <property type="match status" value="1"/>
</dbReference>
<sequence length="165" mass="18827">MIKDDTRQTIKFVAWVIAIIIVVYIAAVIIVFMAGSPSRKNDRQISQVASQKTPIKNIQQYYHLNRGTDSYALKGTAKKGQVYYFIYLPNSKKAYLLPSKKGVSENEIRRKFNQQDGQQKISNVNLGWYKGQAVWEVTAKNSQGNYSYTLYEFKNGSKISEVANL</sequence>
<dbReference type="GeneID" id="78212249"/>
<dbReference type="PATRIC" id="fig|1600.4.peg.899"/>
<evidence type="ECO:0000313" key="5">
    <source>
        <dbReference type="Proteomes" id="UP000325393"/>
    </source>
</evidence>
<dbReference type="InterPro" id="IPR046350">
    <property type="entry name" value="Cystatin_sf"/>
</dbReference>
<evidence type="ECO:0000256" key="1">
    <source>
        <dbReference type="SAM" id="Phobius"/>
    </source>
</evidence>
<keyword evidence="1" id="KW-0472">Membrane</keyword>
<dbReference type="AlphaFoldDB" id="A0A0D6A3F6"/>
<organism evidence="2 4">
    <name type="scientific">Lactobacillus acetotolerans</name>
    <dbReference type="NCBI Taxonomy" id="1600"/>
    <lineage>
        <taxon>Bacteria</taxon>
        <taxon>Bacillati</taxon>
        <taxon>Bacillota</taxon>
        <taxon>Bacilli</taxon>
        <taxon>Lactobacillales</taxon>
        <taxon>Lactobacillaceae</taxon>
        <taxon>Lactobacillus</taxon>
    </lineage>
</organism>
<dbReference type="OrthoDB" id="2242521at2"/>
<evidence type="ECO:0000313" key="4">
    <source>
        <dbReference type="Proteomes" id="UP000035709"/>
    </source>
</evidence>
<reference evidence="3 5" key="2">
    <citation type="submission" date="2019-09" db="EMBL/GenBank/DDBJ databases">
        <title>Genome sequencing of Lactobacillus acetotolerans.</title>
        <authorList>
            <person name="Kim K."/>
        </authorList>
    </citation>
    <scope>NUCLEOTIDE SEQUENCE [LARGE SCALE GENOMIC DNA]</scope>
    <source>
        <strain evidence="3 5">LA749</strain>
    </source>
</reference>
<protein>
    <recommendedName>
        <fullName evidence="6">DUF5590 domain-containing protein</fullName>
    </recommendedName>
</protein>
<dbReference type="STRING" id="1600.LBAT_0877"/>
<keyword evidence="4" id="KW-1185">Reference proteome</keyword>
<dbReference type="EMBL" id="CP044496">
    <property type="protein sequence ID" value="QFG51299.1"/>
    <property type="molecule type" value="Genomic_DNA"/>
</dbReference>
<evidence type="ECO:0000313" key="2">
    <source>
        <dbReference type="EMBL" id="BAQ57266.1"/>
    </source>
</evidence>